<organism evidence="3 4">
    <name type="scientific">Aspergillus tanneri</name>
    <dbReference type="NCBI Taxonomy" id="1220188"/>
    <lineage>
        <taxon>Eukaryota</taxon>
        <taxon>Fungi</taxon>
        <taxon>Dikarya</taxon>
        <taxon>Ascomycota</taxon>
        <taxon>Pezizomycotina</taxon>
        <taxon>Eurotiomycetes</taxon>
        <taxon>Eurotiomycetidae</taxon>
        <taxon>Eurotiales</taxon>
        <taxon>Aspergillaceae</taxon>
        <taxon>Aspergillus</taxon>
        <taxon>Aspergillus subgen. Circumdati</taxon>
    </lineage>
</organism>
<comment type="caution">
    <text evidence="3">The sequence shown here is derived from an EMBL/GenBank/DDBJ whole genome shotgun (WGS) entry which is preliminary data.</text>
</comment>
<dbReference type="Pfam" id="PF19050">
    <property type="entry name" value="PhoD_2"/>
    <property type="match status" value="2"/>
</dbReference>
<sequence>MAAVTYRAPLNGDALSPPQTPPNDALQTPAHTRRDQDTTNPVEMDHEGNSEYDTRIPEALHTRSRTNRGNPPGAQTRHISRSFSARTKDLHRQENPSWIDKPLPPEPPVSTNRPDGWRGNGADPHILKQENIRQVSPPSKSQPPLLSRSNTVRSTAEHRRDWASDRSPLQKLEVTLSGISKEEKRARVLEAETRLKERMARQKSGGDNRQREMVQKAPQSKIASNSHEPGIEMSQRAAPEQQNAPQQPIAQNVKRPDHRRFASEGIGGIDPLGQGPPTRTKPTRSRGPPPQYSQHSDGKLTSIPVMRTGSAPRRAVSVSHRAGDNRMDPPLVDQPIHRDDEVPSNAPVTRAFSSRESSEMANPEQASAPMLAQQPYPNSVATQSKPATQSIRKNDLSAMSSLATENTTTAEPPSAVPASDQVTDKPISIALPDVDNETKLQPRSKKQTVSFNVPPPTPPPLSEWRTAPIARLGASDFDFQHFDMDRSKAWWEGGGSDRRRSRALPNSYQKPPAQKLAPKANRFQPPIFLKCGPLLRYAGLKRVRIDGPSGPFDKETWRGSILIVTKDSRSTYEPPPTLRVFAQPMDLLPPPPPVVSGENAQLPPEYVDPTAGLMKLGRDGRALYVKPVEHTEEEVDLSFVENDDGIYEMSPSLVDYSSEGVKQPTSANRLHQWDGETAGAYKEIAGSRLYADPGRDVTFWKFNLEVELGQTQQRVAYRLNQGPALGFWVPARGQSMNIMFHTCNGFSPGVDSDKFCGPDPLWRDVLNEHQTRPFHAMIGGGDQIFNDKVTAESAHFQEWVKIKNVHEKYDVPFSPEFRAELESSFLEHYSEWFSQGLYSLASSQIPSTNMWNDHEIVEGFGSYPDEFMGTPVISGVGNIAFKYYLLFQHHSVPEETEAEEPSWLLGAQPGPYINQRSRNLFMSLGDGMALLGLDCRTERMSDEILSEQTCDLIWDRCHREIIRGETKHLLVLLSIPLAYPRVAMVKNILNSRKSLGKAGVFGGFVSKNGGKVEIFDDHWTAKHHKSERTYLIEDLQDLAADKSVRVTILSGDVHLAAIGEFYSNPKLNIPKDRDYRYMPNIISSSIADMPETEIISDTLNKHNRVHHLDTNTDEDMIPIFTHDVSNKPRNNKRLLPRRNWCSIRQYQPGSTPPGTPEPQSPLPVEEPRLGRLQRTLSLTRGDRPQGGGGGGGLLRRLSQRGKPPTKEFNLGGNYTGRRMSMDGPFPPAETGDSYFPQPAEFRPGPFLRRPTNLSQKGAKKKQYEDGAGGFVNLEGGLSITLNLELNPRDPSGISTPYKILIPALRYDGTEYDPPATPVPKGWRKWLGVRRKKADGPSGGDTEAEMGMSEEEFDDEADYDGQQDYARAPRRDHIHESASMRPETMVRDEETGGRVIPKRNKWFGLG</sequence>
<dbReference type="PANTHER" id="PTHR46689">
    <property type="entry name" value="MEMBRANE PROTEIN, PUTATIVE-RELATED"/>
    <property type="match status" value="1"/>
</dbReference>
<feature type="region of interest" description="Disordered" evidence="1">
    <location>
        <begin position="491"/>
        <end position="516"/>
    </location>
</feature>
<feature type="compositionally biased region" description="Gly residues" evidence="1">
    <location>
        <begin position="1184"/>
        <end position="1193"/>
    </location>
</feature>
<dbReference type="CDD" id="cd07389">
    <property type="entry name" value="MPP_PhoD"/>
    <property type="match status" value="1"/>
</dbReference>
<feature type="compositionally biased region" description="Acidic residues" evidence="1">
    <location>
        <begin position="1350"/>
        <end position="1360"/>
    </location>
</feature>
<dbReference type="VEuPathDB" id="FungiDB:EYZ11_001176"/>
<dbReference type="InterPro" id="IPR043904">
    <property type="entry name" value="PhoD_2-like"/>
</dbReference>
<dbReference type="InterPro" id="IPR018946">
    <property type="entry name" value="PhoD-like_MPP"/>
</dbReference>
<dbReference type="GO" id="GO:0016020">
    <property type="term" value="C:membrane"/>
    <property type="evidence" value="ECO:0007669"/>
    <property type="project" value="TreeGrafter"/>
</dbReference>
<dbReference type="Gene3D" id="3.60.21.70">
    <property type="entry name" value="PhoD-like phosphatase"/>
    <property type="match status" value="1"/>
</dbReference>
<accession>A0A5M9MZ11</accession>
<name>A0A5M9MZ11_9EURO</name>
<feature type="compositionally biased region" description="Basic and acidic residues" evidence="1">
    <location>
        <begin position="155"/>
        <end position="164"/>
    </location>
</feature>
<feature type="compositionally biased region" description="Low complexity" evidence="1">
    <location>
        <begin position="235"/>
        <end position="251"/>
    </location>
</feature>
<feature type="compositionally biased region" description="Basic and acidic residues" evidence="1">
    <location>
        <begin position="1366"/>
        <end position="1391"/>
    </location>
</feature>
<dbReference type="OrthoDB" id="9999821at2759"/>
<evidence type="ECO:0000259" key="2">
    <source>
        <dbReference type="Pfam" id="PF19050"/>
    </source>
</evidence>
<feature type="domain" description="PhoD-like phosphatase" evidence="2">
    <location>
        <begin position="734"/>
        <end position="991"/>
    </location>
</feature>
<gene>
    <name evidence="3" type="ORF">ATNIH1004_002568</name>
</gene>
<reference evidence="3 4" key="1">
    <citation type="submission" date="2019-08" db="EMBL/GenBank/DDBJ databases">
        <title>The genome sequence of a newly discovered highly antifungal drug resistant Aspergillus species, Aspergillus tanneri NIH 1004.</title>
        <authorList>
            <person name="Mounaud S."/>
            <person name="Singh I."/>
            <person name="Joardar V."/>
            <person name="Pakala S."/>
            <person name="Pakala S."/>
            <person name="Venepally P."/>
            <person name="Chung J.K."/>
            <person name="Losada L."/>
            <person name="Nierman W.C."/>
        </authorList>
    </citation>
    <scope>NUCLEOTIDE SEQUENCE [LARGE SCALE GENOMIC DNA]</scope>
    <source>
        <strain evidence="3 4">NIH1004</strain>
    </source>
</reference>
<evidence type="ECO:0000313" key="4">
    <source>
        <dbReference type="Proteomes" id="UP000324241"/>
    </source>
</evidence>
<feature type="compositionally biased region" description="Pro residues" evidence="1">
    <location>
        <begin position="1150"/>
        <end position="1161"/>
    </location>
</feature>
<proteinExistence type="predicted"/>
<feature type="compositionally biased region" description="Basic and acidic residues" evidence="1">
    <location>
        <begin position="32"/>
        <end position="61"/>
    </location>
</feature>
<dbReference type="RefSeq" id="XP_033429250.1">
    <property type="nucleotide sequence ID" value="XM_033567255.1"/>
</dbReference>
<protein>
    <recommendedName>
        <fullName evidence="2">PhoD-like phosphatase domain-containing protein</fullName>
    </recommendedName>
</protein>
<dbReference type="Proteomes" id="UP000324241">
    <property type="component" value="Unassembled WGS sequence"/>
</dbReference>
<evidence type="ECO:0000256" key="1">
    <source>
        <dbReference type="SAM" id="MobiDB-lite"/>
    </source>
</evidence>
<dbReference type="GeneID" id="54325270"/>
<dbReference type="InterPro" id="IPR038607">
    <property type="entry name" value="PhoD-like_sf"/>
</dbReference>
<feature type="compositionally biased region" description="Low complexity" evidence="1">
    <location>
        <begin position="133"/>
        <end position="149"/>
    </location>
</feature>
<feature type="region of interest" description="Disordered" evidence="1">
    <location>
        <begin position="1350"/>
        <end position="1392"/>
    </location>
</feature>
<feature type="compositionally biased region" description="Polar residues" evidence="1">
    <location>
        <begin position="217"/>
        <end position="227"/>
    </location>
</feature>
<feature type="region of interest" description="Disordered" evidence="1">
    <location>
        <begin position="1124"/>
        <end position="1217"/>
    </location>
</feature>
<dbReference type="PANTHER" id="PTHR46689:SF1">
    <property type="entry name" value="PHOD-LIKE PHOSPHATASE DOMAIN-CONTAINING PROTEIN"/>
    <property type="match status" value="1"/>
</dbReference>
<dbReference type="EMBL" id="QUQM01000001">
    <property type="protein sequence ID" value="KAA8649889.1"/>
    <property type="molecule type" value="Genomic_DNA"/>
</dbReference>
<feature type="region of interest" description="Disordered" evidence="1">
    <location>
        <begin position="439"/>
        <end position="464"/>
    </location>
</feature>
<dbReference type="VEuPathDB" id="FungiDB:EYZ11_001185"/>
<feature type="compositionally biased region" description="Basic and acidic residues" evidence="1">
    <location>
        <begin position="180"/>
        <end position="214"/>
    </location>
</feature>
<feature type="domain" description="PhoD-like phosphatase" evidence="2">
    <location>
        <begin position="992"/>
        <end position="1149"/>
    </location>
</feature>
<evidence type="ECO:0000313" key="3">
    <source>
        <dbReference type="EMBL" id="KAA8649889.1"/>
    </source>
</evidence>
<feature type="region of interest" description="Disordered" evidence="1">
    <location>
        <begin position="1"/>
        <end position="366"/>
    </location>
</feature>